<dbReference type="Gene3D" id="2.120.10.30">
    <property type="entry name" value="TolB, C-terminal domain"/>
    <property type="match status" value="1"/>
</dbReference>
<evidence type="ECO:0000313" key="2">
    <source>
        <dbReference type="EMBL" id="OGE79718.1"/>
    </source>
</evidence>
<keyword evidence="1" id="KW-0812">Transmembrane</keyword>
<organism evidence="2 3">
    <name type="scientific">Candidatus Doudnabacteria bacterium RIFCSPHIGHO2_01_FULL_45_18</name>
    <dbReference type="NCBI Taxonomy" id="1817823"/>
    <lineage>
        <taxon>Bacteria</taxon>
        <taxon>Candidatus Doudnaibacteriota</taxon>
    </lineage>
</organism>
<dbReference type="EMBL" id="MFEJ01000031">
    <property type="protein sequence ID" value="OGE79718.1"/>
    <property type="molecule type" value="Genomic_DNA"/>
</dbReference>
<keyword evidence="1" id="KW-0472">Membrane</keyword>
<evidence type="ECO:0008006" key="4">
    <source>
        <dbReference type="Google" id="ProtNLM"/>
    </source>
</evidence>
<dbReference type="SUPFAM" id="SSF69304">
    <property type="entry name" value="Tricorn protease N-terminal domain"/>
    <property type="match status" value="1"/>
</dbReference>
<name>A0A1F5NQ07_9BACT</name>
<reference evidence="2 3" key="1">
    <citation type="journal article" date="2016" name="Nat. Commun.">
        <title>Thousands of microbial genomes shed light on interconnected biogeochemical processes in an aquifer system.</title>
        <authorList>
            <person name="Anantharaman K."/>
            <person name="Brown C.T."/>
            <person name="Hug L.A."/>
            <person name="Sharon I."/>
            <person name="Castelle C.J."/>
            <person name="Probst A.J."/>
            <person name="Thomas B.C."/>
            <person name="Singh A."/>
            <person name="Wilkins M.J."/>
            <person name="Karaoz U."/>
            <person name="Brodie E.L."/>
            <person name="Williams K.H."/>
            <person name="Hubbard S.S."/>
            <person name="Banfield J.F."/>
        </authorList>
    </citation>
    <scope>NUCLEOTIDE SEQUENCE [LARGE SCALE GENOMIC DNA]</scope>
</reference>
<dbReference type="Proteomes" id="UP000176233">
    <property type="component" value="Unassembled WGS sequence"/>
</dbReference>
<proteinExistence type="predicted"/>
<keyword evidence="1" id="KW-1133">Transmembrane helix</keyword>
<dbReference type="InterPro" id="IPR011042">
    <property type="entry name" value="6-blade_b-propeller_TolB-like"/>
</dbReference>
<sequence length="344" mass="38540">MNRRLVIIIIVLIIILSGVAGVLFWAVQKQNQTPPPETSQPVIEKVLDEITISPVASFDGNAIWYFNAEGRLFRVNLDGSGISEFPLPQLDENRLRRILWPKTGSDFIAVTGSGGNEIKSFYDSVLKNYLKLPENIQSLDWLPDSKRVVYIWKSSDNVSQQLVMADGDGSGYTPVKDVFWPDLIVKAGPDGKTVLMYRATVPGETNKIYDINLDTGVIKTTLEAGKNTGAVWLPLGSKFIFAQRSVTAFPKLFLYDFITRQATDLDLSTNLDKITFDKDGKYLYAAVPKPDNSSDNFIRVDLATFQKETYFEPTESVHGVNLLMLGSQLYFVNSQDQKLYTISK</sequence>
<dbReference type="AlphaFoldDB" id="A0A1F5NQ07"/>
<evidence type="ECO:0000313" key="3">
    <source>
        <dbReference type="Proteomes" id="UP000176233"/>
    </source>
</evidence>
<comment type="caution">
    <text evidence="2">The sequence shown here is derived from an EMBL/GenBank/DDBJ whole genome shotgun (WGS) entry which is preliminary data.</text>
</comment>
<protein>
    <recommendedName>
        <fullName evidence="4">Dipeptidylpeptidase IV N-terminal domain-containing protein</fullName>
    </recommendedName>
</protein>
<gene>
    <name evidence="2" type="ORF">A2660_03060</name>
</gene>
<evidence type="ECO:0000256" key="1">
    <source>
        <dbReference type="SAM" id="Phobius"/>
    </source>
</evidence>
<accession>A0A1F5NQ07</accession>
<feature type="transmembrane region" description="Helical" evidence="1">
    <location>
        <begin position="5"/>
        <end position="27"/>
    </location>
</feature>